<feature type="transmembrane region" description="Helical" evidence="1">
    <location>
        <begin position="116"/>
        <end position="137"/>
    </location>
</feature>
<dbReference type="AlphaFoldDB" id="R2NQL8"/>
<keyword evidence="1" id="KW-0812">Transmembrane</keyword>
<feature type="transmembrane region" description="Helical" evidence="1">
    <location>
        <begin position="188"/>
        <end position="208"/>
    </location>
</feature>
<dbReference type="Proteomes" id="UP000013783">
    <property type="component" value="Unassembled WGS sequence"/>
</dbReference>
<dbReference type="InterPro" id="IPR025699">
    <property type="entry name" value="ABC2_memb-like"/>
</dbReference>
<feature type="transmembrane region" description="Helical" evidence="1">
    <location>
        <begin position="149"/>
        <end position="168"/>
    </location>
</feature>
<dbReference type="STRING" id="71451.RV07_GL002279"/>
<reference evidence="3 5" key="2">
    <citation type="submission" date="2013-03" db="EMBL/GenBank/DDBJ databases">
        <title>The Genome Sequence of Enterococcus malodoratus ATCC_43197 (PacBio/Illumina hybrid assembly).</title>
        <authorList>
            <consortium name="The Broad Institute Genomics Platform"/>
            <consortium name="The Broad Institute Genome Sequencing Center for Infectious Disease"/>
            <person name="Earl A."/>
            <person name="Russ C."/>
            <person name="Gilmore M."/>
            <person name="Surin D."/>
            <person name="Walker B."/>
            <person name="Young S."/>
            <person name="Zeng Q."/>
            <person name="Gargeya S."/>
            <person name="Fitzgerald M."/>
            <person name="Haas B."/>
            <person name="Abouelleil A."/>
            <person name="Allen A.W."/>
            <person name="Alvarado L."/>
            <person name="Arachchi H.M."/>
            <person name="Berlin A.M."/>
            <person name="Chapman S.B."/>
            <person name="Gainer-Dewar J."/>
            <person name="Goldberg J."/>
            <person name="Griggs A."/>
            <person name="Gujja S."/>
            <person name="Hansen M."/>
            <person name="Howarth C."/>
            <person name="Imamovic A."/>
            <person name="Ireland A."/>
            <person name="Larimer J."/>
            <person name="McCowan C."/>
            <person name="Murphy C."/>
            <person name="Pearson M."/>
            <person name="Poon T.W."/>
            <person name="Priest M."/>
            <person name="Roberts A."/>
            <person name="Saif S."/>
            <person name="Shea T."/>
            <person name="Sisk P."/>
            <person name="Sykes S."/>
            <person name="Wortman J."/>
            <person name="Nusbaum C."/>
            <person name="Birren B."/>
        </authorList>
    </citation>
    <scope>NUCLEOTIDE SEQUENCE [LARGE SCALE GENOMIC DNA]</scope>
    <source>
        <strain evidence="3 5">ATCC 43197</strain>
    </source>
</reference>
<proteinExistence type="predicted"/>
<evidence type="ECO:0008006" key="6">
    <source>
        <dbReference type="Google" id="ProtNLM"/>
    </source>
</evidence>
<dbReference type="EMBL" id="ASWA01000003">
    <property type="protein sequence ID" value="EOT67052.1"/>
    <property type="molecule type" value="Genomic_DNA"/>
</dbReference>
<dbReference type="PATRIC" id="fig|1158601.3.peg.3365"/>
<gene>
    <name evidence="3" type="ORF">I585_02573</name>
    <name evidence="2" type="ORF">UAI_03391</name>
</gene>
<dbReference type="PANTHER" id="PTHR41309:SF2">
    <property type="entry name" value="MEMBRANE PROTEIN"/>
    <property type="match status" value="1"/>
</dbReference>
<keyword evidence="1" id="KW-1133">Transmembrane helix</keyword>
<organism evidence="2 4">
    <name type="scientific">Enterococcus malodoratus ATCC 43197</name>
    <dbReference type="NCBI Taxonomy" id="1158601"/>
    <lineage>
        <taxon>Bacteria</taxon>
        <taxon>Bacillati</taxon>
        <taxon>Bacillota</taxon>
        <taxon>Bacilli</taxon>
        <taxon>Lactobacillales</taxon>
        <taxon>Enterococcaceae</taxon>
        <taxon>Enterococcus</taxon>
    </lineage>
</organism>
<feature type="transmembrane region" description="Helical" evidence="1">
    <location>
        <begin position="82"/>
        <end position="104"/>
    </location>
</feature>
<evidence type="ECO:0000313" key="4">
    <source>
        <dbReference type="Proteomes" id="UP000013783"/>
    </source>
</evidence>
<dbReference type="RefSeq" id="WP_010742189.1">
    <property type="nucleotide sequence ID" value="NZ_KB946251.1"/>
</dbReference>
<keyword evidence="1" id="KW-0472">Membrane</keyword>
<dbReference type="EMBL" id="AJAK01000022">
    <property type="protein sequence ID" value="EOH74322.1"/>
    <property type="molecule type" value="Genomic_DNA"/>
</dbReference>
<dbReference type="Pfam" id="PF13346">
    <property type="entry name" value="ABC2_membrane_5"/>
    <property type="match status" value="1"/>
</dbReference>
<dbReference type="eggNOG" id="ENOG5031E6F">
    <property type="taxonomic scope" value="Bacteria"/>
</dbReference>
<evidence type="ECO:0000313" key="3">
    <source>
        <dbReference type="EMBL" id="EOT67052.1"/>
    </source>
</evidence>
<dbReference type="OrthoDB" id="2313863at2"/>
<evidence type="ECO:0000256" key="1">
    <source>
        <dbReference type="SAM" id="Phobius"/>
    </source>
</evidence>
<reference evidence="2 4" key="1">
    <citation type="submission" date="2013-02" db="EMBL/GenBank/DDBJ databases">
        <title>The Genome Sequence of Enterococcus malodoratus ATCC_43197.</title>
        <authorList>
            <consortium name="The Broad Institute Genome Sequencing Platform"/>
            <consortium name="The Broad Institute Genome Sequencing Center for Infectious Disease"/>
            <person name="Earl A.M."/>
            <person name="Gilmore M.S."/>
            <person name="Lebreton F."/>
            <person name="Walker B."/>
            <person name="Young S.K."/>
            <person name="Zeng Q."/>
            <person name="Gargeya S."/>
            <person name="Fitzgerald M."/>
            <person name="Haas B."/>
            <person name="Abouelleil A."/>
            <person name="Alvarado L."/>
            <person name="Arachchi H.M."/>
            <person name="Berlin A.M."/>
            <person name="Chapman S.B."/>
            <person name="Dewar J."/>
            <person name="Goldberg J."/>
            <person name="Griggs A."/>
            <person name="Gujja S."/>
            <person name="Hansen M."/>
            <person name="Howarth C."/>
            <person name="Imamovic A."/>
            <person name="Larimer J."/>
            <person name="McCowan C."/>
            <person name="Murphy C."/>
            <person name="Neiman D."/>
            <person name="Pearson M."/>
            <person name="Priest M."/>
            <person name="Roberts A."/>
            <person name="Saif S."/>
            <person name="Shea T."/>
            <person name="Sisk P."/>
            <person name="Sykes S."/>
            <person name="Wortman J."/>
            <person name="Nusbaum C."/>
            <person name="Birren B."/>
        </authorList>
    </citation>
    <scope>NUCLEOTIDE SEQUENCE [LARGE SCALE GENOMIC DNA]</scope>
    <source>
        <strain evidence="2 4">ATCC 43197</strain>
    </source>
</reference>
<evidence type="ECO:0000313" key="2">
    <source>
        <dbReference type="EMBL" id="EOH74322.1"/>
    </source>
</evidence>
<protein>
    <recommendedName>
        <fullName evidence="6">ABC-2 transporter permease</fullName>
    </recommendedName>
</protein>
<keyword evidence="5" id="KW-1185">Reference proteome</keyword>
<sequence length="218" mass="24710">MRGLYVKDIHLLVKQKLFFLATIFLTVMNSYNLESLAIVPALMLFFFVTVIFTTVSYDEMNHGFTFLFTLPISRKKYVAQKYSLALVGSIVALLLSVAIVLIMTTIQGKLIDLENFSFTLISLFIAGSFYISLMMPIHFKFGEEKKRMIMIIVMGVIFFFAFLGRSMIERLGINLNAIFQRISNIPILLTLTIGFIAALAVCIISYSLSLRIIGKKEL</sequence>
<comment type="caution">
    <text evidence="2">The sequence shown here is derived from an EMBL/GenBank/DDBJ whole genome shotgun (WGS) entry which is preliminary data.</text>
</comment>
<dbReference type="PANTHER" id="PTHR41309">
    <property type="entry name" value="MEMBRANE PROTEIN-RELATED"/>
    <property type="match status" value="1"/>
</dbReference>
<feature type="transmembrane region" description="Helical" evidence="1">
    <location>
        <begin position="37"/>
        <end position="57"/>
    </location>
</feature>
<evidence type="ECO:0000313" key="5">
    <source>
        <dbReference type="Proteomes" id="UP000014148"/>
    </source>
</evidence>
<name>R2NQL8_9ENTE</name>
<accession>R2NQL8</accession>
<dbReference type="Proteomes" id="UP000014148">
    <property type="component" value="Unassembled WGS sequence"/>
</dbReference>